<keyword evidence="3" id="KW-1185">Reference proteome</keyword>
<dbReference type="AlphaFoldDB" id="A0AA40FV86"/>
<dbReference type="Proteomes" id="UP001177670">
    <property type="component" value="Unassembled WGS sequence"/>
</dbReference>
<name>A0AA40FV86_9HYME</name>
<feature type="non-terminal residue" evidence="2">
    <location>
        <position position="65"/>
    </location>
</feature>
<feature type="compositionally biased region" description="Basic and acidic residues" evidence="1">
    <location>
        <begin position="16"/>
        <end position="31"/>
    </location>
</feature>
<gene>
    <name evidence="2" type="ORF">K0M31_005550</name>
</gene>
<sequence length="65" mass="7079">MGRELLINRAMLRNVPRELPPRGRKGSEHSGEFSSSKFPMKNRLAGRLIPGLIAPTITPTPSPSG</sequence>
<evidence type="ECO:0000256" key="1">
    <source>
        <dbReference type="SAM" id="MobiDB-lite"/>
    </source>
</evidence>
<reference evidence="2" key="1">
    <citation type="submission" date="2021-10" db="EMBL/GenBank/DDBJ databases">
        <title>Melipona bicolor Genome sequencing and assembly.</title>
        <authorList>
            <person name="Araujo N.S."/>
            <person name="Arias M.C."/>
        </authorList>
    </citation>
    <scope>NUCLEOTIDE SEQUENCE</scope>
    <source>
        <strain evidence="2">USP_2M_L1-L4_2017</strain>
        <tissue evidence="2">Whole body</tissue>
    </source>
</reference>
<organism evidence="2 3">
    <name type="scientific">Melipona bicolor</name>
    <dbReference type="NCBI Taxonomy" id="60889"/>
    <lineage>
        <taxon>Eukaryota</taxon>
        <taxon>Metazoa</taxon>
        <taxon>Ecdysozoa</taxon>
        <taxon>Arthropoda</taxon>
        <taxon>Hexapoda</taxon>
        <taxon>Insecta</taxon>
        <taxon>Pterygota</taxon>
        <taxon>Neoptera</taxon>
        <taxon>Endopterygota</taxon>
        <taxon>Hymenoptera</taxon>
        <taxon>Apocrita</taxon>
        <taxon>Aculeata</taxon>
        <taxon>Apoidea</taxon>
        <taxon>Anthophila</taxon>
        <taxon>Apidae</taxon>
        <taxon>Melipona</taxon>
    </lineage>
</organism>
<dbReference type="EMBL" id="JAHYIQ010000015">
    <property type="protein sequence ID" value="KAK1126020.1"/>
    <property type="molecule type" value="Genomic_DNA"/>
</dbReference>
<evidence type="ECO:0000313" key="2">
    <source>
        <dbReference type="EMBL" id="KAK1126020.1"/>
    </source>
</evidence>
<accession>A0AA40FV86</accession>
<feature type="region of interest" description="Disordered" evidence="1">
    <location>
        <begin position="16"/>
        <end position="40"/>
    </location>
</feature>
<evidence type="ECO:0000313" key="3">
    <source>
        <dbReference type="Proteomes" id="UP001177670"/>
    </source>
</evidence>
<comment type="caution">
    <text evidence="2">The sequence shown here is derived from an EMBL/GenBank/DDBJ whole genome shotgun (WGS) entry which is preliminary data.</text>
</comment>
<proteinExistence type="predicted"/>
<protein>
    <submittedName>
        <fullName evidence="2">Uncharacterized protein</fullName>
    </submittedName>
</protein>